<gene>
    <name evidence="1" type="ORF">RB602_06930</name>
</gene>
<evidence type="ECO:0000313" key="2">
    <source>
        <dbReference type="Proteomes" id="UP001302429"/>
    </source>
</evidence>
<keyword evidence="2" id="KW-1185">Reference proteome</keyword>
<name>A0AA97F9K8_9SPHN</name>
<proteinExistence type="predicted"/>
<dbReference type="RefSeq" id="WP_317084140.1">
    <property type="nucleotide sequence ID" value="NZ_CP136594.1"/>
</dbReference>
<dbReference type="EMBL" id="CP136594">
    <property type="protein sequence ID" value="WOE76441.1"/>
    <property type="molecule type" value="Genomic_DNA"/>
</dbReference>
<accession>A0AA97F9K8</accession>
<dbReference type="Proteomes" id="UP001302429">
    <property type="component" value="Chromosome"/>
</dbReference>
<reference evidence="1 2" key="1">
    <citation type="submission" date="2023-10" db="EMBL/GenBank/DDBJ databases">
        <title>Complete genome sequence of a Sphingomonadaceae bacterium.</title>
        <authorList>
            <person name="Yan C."/>
        </authorList>
    </citation>
    <scope>NUCLEOTIDE SEQUENCE [LARGE SCALE GENOMIC DNA]</scope>
    <source>
        <strain evidence="1 2">SCSIO 66989</strain>
    </source>
</reference>
<protein>
    <recommendedName>
        <fullName evidence="3">Lipoprotein</fullName>
    </recommendedName>
</protein>
<dbReference type="KEGG" id="acoa:RB602_06930"/>
<dbReference type="PROSITE" id="PS51257">
    <property type="entry name" value="PROKAR_LIPOPROTEIN"/>
    <property type="match status" value="1"/>
</dbReference>
<dbReference type="AlphaFoldDB" id="A0AA97F9K8"/>
<evidence type="ECO:0000313" key="1">
    <source>
        <dbReference type="EMBL" id="WOE76441.1"/>
    </source>
</evidence>
<organism evidence="1 2">
    <name type="scientific">Alterisphingorhabdus coralli</name>
    <dbReference type="NCBI Taxonomy" id="3071408"/>
    <lineage>
        <taxon>Bacteria</taxon>
        <taxon>Pseudomonadati</taxon>
        <taxon>Pseudomonadota</taxon>
        <taxon>Alphaproteobacteria</taxon>
        <taxon>Sphingomonadales</taxon>
        <taxon>Sphingomonadaceae</taxon>
        <taxon>Alterisphingorhabdus (ex Yan et al. 2024)</taxon>
    </lineage>
</organism>
<sequence>MIAFRLASVALAAVALTSCSLVEPPIHRGTMAGSAETEQYYGPVLTVAEDTPAESATALQQIADETLQVMTSNRFLENAIAMSGQYPELFINGKLGYRSAAWTASNFQDPVGDYRFNATPITLGEKRAFTGYDRLGWRMQVPQETLTLWASEDVVERSCAIRIIAHETAHTLVDMDGSIVMVDDGADAFNSRRTGTTGSYVMAGLAQCTWLQNQGRIGEKEVPACVAEFYKAPVFPWERGQFADNKCDEFPGDTPIGKVGP</sequence>
<evidence type="ECO:0008006" key="3">
    <source>
        <dbReference type="Google" id="ProtNLM"/>
    </source>
</evidence>